<feature type="transmembrane region" description="Helical" evidence="1">
    <location>
        <begin position="210"/>
        <end position="231"/>
    </location>
</feature>
<name>A0A4D7JH30_9BACT</name>
<gene>
    <name evidence="3" type="ORF">DCC35_06265</name>
</gene>
<evidence type="ECO:0000313" key="4">
    <source>
        <dbReference type="Proteomes" id="UP000298616"/>
    </source>
</evidence>
<dbReference type="InterPro" id="IPR037185">
    <property type="entry name" value="EmrE-like"/>
</dbReference>
<keyword evidence="1" id="KW-0472">Membrane</keyword>
<evidence type="ECO:0000313" key="3">
    <source>
        <dbReference type="EMBL" id="QCK14373.1"/>
    </source>
</evidence>
<dbReference type="OrthoDB" id="1524053at2"/>
<keyword evidence="1" id="KW-0812">Transmembrane</keyword>
<dbReference type="Proteomes" id="UP000298616">
    <property type="component" value="Chromosome"/>
</dbReference>
<feature type="transmembrane region" description="Helical" evidence="1">
    <location>
        <begin position="61"/>
        <end position="81"/>
    </location>
</feature>
<organism evidence="3 4">
    <name type="scientific">Mangrovivirga cuniculi</name>
    <dbReference type="NCBI Taxonomy" id="2715131"/>
    <lineage>
        <taxon>Bacteria</taxon>
        <taxon>Pseudomonadati</taxon>
        <taxon>Bacteroidota</taxon>
        <taxon>Cytophagia</taxon>
        <taxon>Cytophagales</taxon>
        <taxon>Mangrovivirgaceae</taxon>
        <taxon>Mangrovivirga</taxon>
    </lineage>
</organism>
<reference evidence="3 4" key="1">
    <citation type="submission" date="2018-04" db="EMBL/GenBank/DDBJ databases">
        <title>Complete genome uncultured novel isolate.</title>
        <authorList>
            <person name="Merlino G."/>
        </authorList>
    </citation>
    <scope>NUCLEOTIDE SEQUENCE [LARGE SCALE GENOMIC DNA]</scope>
    <source>
        <strain evidence="4">R1DC9</strain>
    </source>
</reference>
<protein>
    <recommendedName>
        <fullName evidence="2">EamA domain-containing protein</fullName>
    </recommendedName>
</protein>
<feature type="transmembrane region" description="Helical" evidence="1">
    <location>
        <begin position="150"/>
        <end position="172"/>
    </location>
</feature>
<feature type="transmembrane region" description="Helical" evidence="1">
    <location>
        <begin position="122"/>
        <end position="138"/>
    </location>
</feature>
<dbReference type="EMBL" id="CP028923">
    <property type="protein sequence ID" value="QCK14373.1"/>
    <property type="molecule type" value="Genomic_DNA"/>
</dbReference>
<feature type="transmembrane region" description="Helical" evidence="1">
    <location>
        <begin position="34"/>
        <end position="55"/>
    </location>
</feature>
<proteinExistence type="predicted"/>
<dbReference type="InterPro" id="IPR000620">
    <property type="entry name" value="EamA_dom"/>
</dbReference>
<dbReference type="Gene3D" id="1.10.3730.20">
    <property type="match status" value="1"/>
</dbReference>
<accession>A0A4D7JH30</accession>
<dbReference type="GO" id="GO:0016020">
    <property type="term" value="C:membrane"/>
    <property type="evidence" value="ECO:0007669"/>
    <property type="project" value="InterPro"/>
</dbReference>
<feature type="transmembrane region" description="Helical" evidence="1">
    <location>
        <begin position="243"/>
        <end position="264"/>
    </location>
</feature>
<dbReference type="Pfam" id="PF00892">
    <property type="entry name" value="EamA"/>
    <property type="match status" value="1"/>
</dbReference>
<keyword evidence="4" id="KW-1185">Reference proteome</keyword>
<feature type="domain" description="EamA" evidence="2">
    <location>
        <begin position="2"/>
        <end position="136"/>
    </location>
</feature>
<feature type="transmembrane region" description="Helical" evidence="1">
    <location>
        <begin position="6"/>
        <end position="22"/>
    </location>
</feature>
<dbReference type="KEGG" id="fpf:DCC35_06265"/>
<dbReference type="RefSeq" id="WP_137089962.1">
    <property type="nucleotide sequence ID" value="NZ_CP028923.1"/>
</dbReference>
<evidence type="ECO:0000256" key="1">
    <source>
        <dbReference type="SAM" id="Phobius"/>
    </source>
</evidence>
<sequence>MLYLIIVIFLNVYIFVCFKEFGRRNITLLPALTINYIICGIVGLILSVDSIQTINLIGSDWSYFALGLGFIFIFTFFLMAAATQKTGVAAAGMATKISLVIPAFFSLYVFKYQGSDPNFFKISGIILGICSIVLVSLSRKKQTQQVVSKWVYLLPVGVFLFSGGLDTSLNYANRFLLAESEQKIFPVVIFFSAGIFGLVGSLVKKQKFDLKTIVGGVLLGIPNYFSIYLLLKALSSFGNDGSFVFPFINISIIGLSALVGKFFYDEVISLKKAVGIAMSVVAILLLSIGN</sequence>
<dbReference type="AlphaFoldDB" id="A0A4D7JH30"/>
<evidence type="ECO:0000259" key="2">
    <source>
        <dbReference type="Pfam" id="PF00892"/>
    </source>
</evidence>
<feature type="transmembrane region" description="Helical" evidence="1">
    <location>
        <begin position="273"/>
        <end position="289"/>
    </location>
</feature>
<feature type="transmembrane region" description="Helical" evidence="1">
    <location>
        <begin position="88"/>
        <end position="110"/>
    </location>
</feature>
<feature type="transmembrane region" description="Helical" evidence="1">
    <location>
        <begin position="184"/>
        <end position="203"/>
    </location>
</feature>
<keyword evidence="1" id="KW-1133">Transmembrane helix</keyword>
<dbReference type="SUPFAM" id="SSF103481">
    <property type="entry name" value="Multidrug resistance efflux transporter EmrE"/>
    <property type="match status" value="2"/>
</dbReference>